<dbReference type="AlphaFoldDB" id="A0A7X0DEK2"/>
<evidence type="ECO:0000313" key="2">
    <source>
        <dbReference type="Proteomes" id="UP000535501"/>
    </source>
</evidence>
<comment type="caution">
    <text evidence="1">The sequence shown here is derived from an EMBL/GenBank/DDBJ whole genome shotgun (WGS) entry which is preliminary data.</text>
</comment>
<keyword evidence="2" id="KW-1185">Reference proteome</keyword>
<dbReference type="InterPro" id="IPR027417">
    <property type="entry name" value="P-loop_NTPase"/>
</dbReference>
<gene>
    <name evidence="1" type="ORF">HNQ75_004000</name>
</gene>
<sequence>MYQPPEAIFKGYIEVGGEQIGYRLKNDRLEKLSDNGFAKQRRMIGMVSQQFNLCPHMTVLQNIIEAPEKG</sequence>
<proteinExistence type="predicted"/>
<dbReference type="Proteomes" id="UP000535501">
    <property type="component" value="Unassembled WGS sequence"/>
</dbReference>
<accession>A0A7X0DEK2</accession>
<dbReference type="Gene3D" id="3.40.50.300">
    <property type="entry name" value="P-loop containing nucleotide triphosphate hydrolases"/>
    <property type="match status" value="1"/>
</dbReference>
<dbReference type="EMBL" id="JACHEJ010000017">
    <property type="protein sequence ID" value="MBB6182012.1"/>
    <property type="molecule type" value="Genomic_DNA"/>
</dbReference>
<dbReference type="SUPFAM" id="SSF52540">
    <property type="entry name" value="P-loop containing nucleoside triphosphate hydrolases"/>
    <property type="match status" value="1"/>
</dbReference>
<name>A0A7X0DEK2_9HYPH</name>
<evidence type="ECO:0000313" key="1">
    <source>
        <dbReference type="EMBL" id="MBB6182012.1"/>
    </source>
</evidence>
<protein>
    <submittedName>
        <fullName evidence="1">ABC-type histidine transport system ATPase subunit</fullName>
    </submittedName>
</protein>
<organism evidence="1 2">
    <name type="scientific">Pseudorhizobium flavum</name>
    <dbReference type="NCBI Taxonomy" id="1335061"/>
    <lineage>
        <taxon>Bacteria</taxon>
        <taxon>Pseudomonadati</taxon>
        <taxon>Pseudomonadota</taxon>
        <taxon>Alphaproteobacteria</taxon>
        <taxon>Hyphomicrobiales</taxon>
        <taxon>Rhizobiaceae</taxon>
        <taxon>Rhizobium/Agrobacterium group</taxon>
        <taxon>Pseudorhizobium</taxon>
    </lineage>
</organism>
<reference evidence="1 2" key="1">
    <citation type="submission" date="2020-08" db="EMBL/GenBank/DDBJ databases">
        <title>Genomic Encyclopedia of Type Strains, Phase IV (KMG-IV): sequencing the most valuable type-strain genomes for metagenomic binning, comparative biology and taxonomic classification.</title>
        <authorList>
            <person name="Goeker M."/>
        </authorList>
    </citation>
    <scope>NUCLEOTIDE SEQUENCE [LARGE SCALE GENOMIC DNA]</scope>
    <source>
        <strain evidence="1 2">DSM 102134</strain>
    </source>
</reference>